<evidence type="ECO:0000256" key="8">
    <source>
        <dbReference type="ARBA" id="ARBA00022833"/>
    </source>
</evidence>
<evidence type="ECO:0000256" key="13">
    <source>
        <dbReference type="ARBA" id="ARBA00023295"/>
    </source>
</evidence>
<evidence type="ECO:0000256" key="9">
    <source>
        <dbReference type="ARBA" id="ARBA00023125"/>
    </source>
</evidence>
<comment type="catalytic activity">
    <reaction evidence="1 15">
        <text>Hydrolysis of DNA containing ring-opened 7-methylguanine residues, releasing 2,6-diamino-4-hydroxy-5-(N-methyl)formamidopyrimidine.</text>
        <dbReference type="EC" id="3.2.2.23"/>
    </reaction>
</comment>
<keyword evidence="11 15" id="KW-0456">Lyase</keyword>
<evidence type="ECO:0000259" key="16">
    <source>
        <dbReference type="PROSITE" id="PS51066"/>
    </source>
</evidence>
<keyword evidence="6 15" id="KW-0863">Zinc-finger</keyword>
<dbReference type="PANTHER" id="PTHR22993:SF9">
    <property type="entry name" value="FORMAMIDOPYRIMIDINE-DNA GLYCOSYLASE"/>
    <property type="match status" value="1"/>
</dbReference>
<dbReference type="InterPro" id="IPR035937">
    <property type="entry name" value="FPG_N"/>
</dbReference>
<proteinExistence type="inferred from homology"/>
<dbReference type="NCBIfam" id="NF002211">
    <property type="entry name" value="PRK01103.1"/>
    <property type="match status" value="1"/>
</dbReference>
<keyword evidence="4 15" id="KW-0479">Metal-binding</keyword>
<evidence type="ECO:0000256" key="5">
    <source>
        <dbReference type="ARBA" id="ARBA00022763"/>
    </source>
</evidence>
<comment type="catalytic activity">
    <reaction evidence="14 15">
        <text>2'-deoxyribonucleotide-(2'-deoxyribose 5'-phosphate)-2'-deoxyribonucleotide-DNA = a 3'-end 2'-deoxyribonucleotide-(2,3-dehydro-2,3-deoxyribose 5'-phosphate)-DNA + a 5'-end 5'-phospho-2'-deoxyribonucleoside-DNA + H(+)</text>
        <dbReference type="Rhea" id="RHEA:66592"/>
        <dbReference type="Rhea" id="RHEA-COMP:13180"/>
        <dbReference type="Rhea" id="RHEA-COMP:16897"/>
        <dbReference type="Rhea" id="RHEA-COMP:17067"/>
        <dbReference type="ChEBI" id="CHEBI:15378"/>
        <dbReference type="ChEBI" id="CHEBI:136412"/>
        <dbReference type="ChEBI" id="CHEBI:157695"/>
        <dbReference type="ChEBI" id="CHEBI:167181"/>
        <dbReference type="EC" id="4.2.99.18"/>
    </reaction>
</comment>
<gene>
    <name evidence="15" type="primary">mutM</name>
    <name evidence="15" type="synonym">fpg</name>
    <name evidence="18" type="ORF">ABID52_001114</name>
</gene>
<feature type="domain" description="Formamidopyrimidine-DNA glycosylase catalytic" evidence="17">
    <location>
        <begin position="3"/>
        <end position="115"/>
    </location>
</feature>
<dbReference type="Pfam" id="PF01149">
    <property type="entry name" value="Fapy_DNA_glyco"/>
    <property type="match status" value="1"/>
</dbReference>
<dbReference type="InterPro" id="IPR010663">
    <property type="entry name" value="Znf_FPG/IleRS"/>
</dbReference>
<dbReference type="PROSITE" id="PS01242">
    <property type="entry name" value="ZF_FPG_1"/>
    <property type="match status" value="1"/>
</dbReference>
<sequence>MMPELPEVENVKNTLNRFLPGKMITDVKIYWENIIKHPGKEEFILKLKGQTFQNVYRRGKFLIFHLDEDVLVSHLRMEGKYGLSQTDEPADKHTHVIFQFSDGTELRYRDVRKFGTMHLYPKGTEESHAPLKTLGIEPLSDSLTAPLLKKLFANRKRNIKSVLLDQTLLAGLGNIYVDEVLFQAGIHPETPANGLTLPRLKKLKTAITEILSESVKHGGSSIRSYTNAVGETGGFQLKLFVYGRKNEACRVCGTEIERLVVAGRGTHICKTCQK</sequence>
<feature type="active site" description="Proton donor; for delta-elimination activity" evidence="15">
    <location>
        <position position="264"/>
    </location>
</feature>
<comment type="subunit">
    <text evidence="3 15">Monomer.</text>
</comment>
<keyword evidence="10 15" id="KW-0234">DNA repair</keyword>
<dbReference type="GO" id="GO:0140078">
    <property type="term" value="F:class I DNA-(apurinic or apyrimidinic site) endonuclease activity"/>
    <property type="evidence" value="ECO:0007669"/>
    <property type="project" value="UniProtKB-EC"/>
</dbReference>
<dbReference type="Proteomes" id="UP001549097">
    <property type="component" value="Unassembled WGS sequence"/>
</dbReference>
<name>A0ABV2LJA3_9BACL</name>
<dbReference type="Gene3D" id="3.20.190.10">
    <property type="entry name" value="MutM-like, N-terminal"/>
    <property type="match status" value="1"/>
</dbReference>
<keyword evidence="12 15" id="KW-0511">Multifunctional enzyme</keyword>
<dbReference type="EC" id="4.2.99.18" evidence="15"/>
<keyword evidence="7 15" id="KW-0378">Hydrolase</keyword>
<accession>A0ABV2LJA3</accession>
<dbReference type="InterPro" id="IPR010979">
    <property type="entry name" value="Ribosomal_uS13-like_H2TH"/>
</dbReference>
<evidence type="ECO:0000256" key="14">
    <source>
        <dbReference type="ARBA" id="ARBA00044632"/>
    </source>
</evidence>
<dbReference type="SMART" id="SM00898">
    <property type="entry name" value="Fapy_DNA_glyco"/>
    <property type="match status" value="1"/>
</dbReference>
<evidence type="ECO:0000256" key="7">
    <source>
        <dbReference type="ARBA" id="ARBA00022801"/>
    </source>
</evidence>
<comment type="similarity">
    <text evidence="2 15">Belongs to the FPG family.</text>
</comment>
<keyword evidence="9 15" id="KW-0238">DNA-binding</keyword>
<comment type="function">
    <text evidence="15">Involved in base excision repair of DNA damaged by oxidation or by mutagenic agents. Acts as DNA glycosylase that recognizes and removes damaged bases. Has a preference for oxidized purines, such as 7,8-dihydro-8-oxoguanine (8-oxoG). Has AP (apurinic/apyrimidinic) lyase activity and introduces nicks in the DNA strand. Cleaves the DNA backbone by beta-delta elimination to generate a single-strand break at the site of the removed base with both 3'- and 5'-phosphates.</text>
</comment>
<evidence type="ECO:0000256" key="1">
    <source>
        <dbReference type="ARBA" id="ARBA00001668"/>
    </source>
</evidence>
<dbReference type="Gene3D" id="1.10.8.50">
    <property type="match status" value="1"/>
</dbReference>
<evidence type="ECO:0000256" key="4">
    <source>
        <dbReference type="ARBA" id="ARBA00022723"/>
    </source>
</evidence>
<dbReference type="InterPro" id="IPR020629">
    <property type="entry name" value="FPG_Glyclase"/>
</dbReference>
<evidence type="ECO:0000256" key="10">
    <source>
        <dbReference type="ARBA" id="ARBA00023204"/>
    </source>
</evidence>
<dbReference type="HAMAP" id="MF_00103">
    <property type="entry name" value="Fapy_DNA_glycosyl"/>
    <property type="match status" value="1"/>
</dbReference>
<feature type="active site" description="Schiff-base intermediate with DNA" evidence="15">
    <location>
        <position position="3"/>
    </location>
</feature>
<evidence type="ECO:0000256" key="12">
    <source>
        <dbReference type="ARBA" id="ARBA00023268"/>
    </source>
</evidence>
<dbReference type="PROSITE" id="PS51066">
    <property type="entry name" value="ZF_FPG_2"/>
    <property type="match status" value="1"/>
</dbReference>
<keyword evidence="8 15" id="KW-0862">Zinc</keyword>
<evidence type="ECO:0000259" key="17">
    <source>
        <dbReference type="PROSITE" id="PS51068"/>
    </source>
</evidence>
<keyword evidence="5 15" id="KW-0227">DNA damage</keyword>
<evidence type="ECO:0000313" key="18">
    <source>
        <dbReference type="EMBL" id="MET3727533.1"/>
    </source>
</evidence>
<comment type="cofactor">
    <cofactor evidence="15">
        <name>Zn(2+)</name>
        <dbReference type="ChEBI" id="CHEBI:29105"/>
    </cofactor>
    <text evidence="15">Binds 1 zinc ion per subunit.</text>
</comment>
<dbReference type="SMART" id="SM01232">
    <property type="entry name" value="H2TH"/>
    <property type="match status" value="1"/>
</dbReference>
<evidence type="ECO:0000256" key="11">
    <source>
        <dbReference type="ARBA" id="ARBA00023239"/>
    </source>
</evidence>
<dbReference type="GO" id="GO:0008534">
    <property type="term" value="F:oxidized purine nucleobase lesion DNA N-glycosylase activity"/>
    <property type="evidence" value="ECO:0007669"/>
    <property type="project" value="UniProtKB-EC"/>
</dbReference>
<evidence type="ECO:0000256" key="3">
    <source>
        <dbReference type="ARBA" id="ARBA00011245"/>
    </source>
</evidence>
<organism evidence="18 19">
    <name type="scientific">Fictibacillus halophilus</name>
    <dbReference type="NCBI Taxonomy" id="1610490"/>
    <lineage>
        <taxon>Bacteria</taxon>
        <taxon>Bacillati</taxon>
        <taxon>Bacillota</taxon>
        <taxon>Bacilli</taxon>
        <taxon>Bacillales</taxon>
        <taxon>Fictibacillaceae</taxon>
        <taxon>Fictibacillus</taxon>
    </lineage>
</organism>
<keyword evidence="19" id="KW-1185">Reference proteome</keyword>
<dbReference type="SUPFAM" id="SSF81624">
    <property type="entry name" value="N-terminal domain of MutM-like DNA repair proteins"/>
    <property type="match status" value="1"/>
</dbReference>
<feature type="binding site" evidence="15">
    <location>
        <position position="155"/>
    </location>
    <ligand>
        <name>DNA</name>
        <dbReference type="ChEBI" id="CHEBI:16991"/>
    </ligand>
</feature>
<feature type="active site" description="Proton donor" evidence="15">
    <location>
        <position position="4"/>
    </location>
</feature>
<dbReference type="InterPro" id="IPR015886">
    <property type="entry name" value="H2TH_FPG"/>
</dbReference>
<dbReference type="SUPFAM" id="SSF46946">
    <property type="entry name" value="S13-like H2TH domain"/>
    <property type="match status" value="1"/>
</dbReference>
<protein>
    <recommendedName>
        <fullName evidence="15">Formamidopyrimidine-DNA glycosylase</fullName>
        <shortName evidence="15">Fapy-DNA glycosylase</shortName>
        <ecNumber evidence="15">3.2.2.23</ecNumber>
    </recommendedName>
    <alternativeName>
        <fullName evidence="15">DNA-(apurinic or apyrimidinic site) lyase MutM</fullName>
        <shortName evidence="15">AP lyase MutM</shortName>
        <ecNumber evidence="15">4.2.99.18</ecNumber>
    </alternativeName>
</protein>
<reference evidence="18 19" key="1">
    <citation type="submission" date="2024-06" db="EMBL/GenBank/DDBJ databases">
        <title>Genomic Encyclopedia of Type Strains, Phase IV (KMG-IV): sequencing the most valuable type-strain genomes for metagenomic binning, comparative biology and taxonomic classification.</title>
        <authorList>
            <person name="Goeker M."/>
        </authorList>
    </citation>
    <scope>NUCLEOTIDE SEQUENCE [LARGE SCALE GENOMIC DNA]</scope>
    <source>
        <strain evidence="18 19">DSM 100124</strain>
    </source>
</reference>
<dbReference type="InterPro" id="IPR015887">
    <property type="entry name" value="DNA_glyclase_Znf_dom_DNA_BS"/>
</dbReference>
<dbReference type="PANTHER" id="PTHR22993">
    <property type="entry name" value="FORMAMIDOPYRIMIDINE-DNA GLYCOSYLASE"/>
    <property type="match status" value="1"/>
</dbReference>
<dbReference type="InterPro" id="IPR012319">
    <property type="entry name" value="FPG_cat"/>
</dbReference>
<feature type="domain" description="FPG-type" evidence="16">
    <location>
        <begin position="240"/>
        <end position="274"/>
    </location>
</feature>
<feature type="binding site" evidence="15">
    <location>
        <position position="112"/>
    </location>
    <ligand>
        <name>DNA</name>
        <dbReference type="ChEBI" id="CHEBI:16991"/>
    </ligand>
</feature>
<dbReference type="InterPro" id="IPR000214">
    <property type="entry name" value="Znf_DNA_glyclase/AP_lyase"/>
</dbReference>
<feature type="active site" description="Proton donor; for beta-elimination activity" evidence="15">
    <location>
        <position position="60"/>
    </location>
</feature>
<dbReference type="Pfam" id="PF06827">
    <property type="entry name" value="zf-FPG_IleRS"/>
    <property type="match status" value="1"/>
</dbReference>
<dbReference type="SUPFAM" id="SSF57716">
    <property type="entry name" value="Glucocorticoid receptor-like (DNA-binding domain)"/>
    <property type="match status" value="1"/>
</dbReference>
<keyword evidence="13 15" id="KW-0326">Glycosidase</keyword>
<dbReference type="EC" id="3.2.2.23" evidence="15"/>
<dbReference type="NCBIfam" id="TIGR00577">
    <property type="entry name" value="fpg"/>
    <property type="match status" value="1"/>
</dbReference>
<evidence type="ECO:0000313" key="19">
    <source>
        <dbReference type="Proteomes" id="UP001549097"/>
    </source>
</evidence>
<dbReference type="EMBL" id="JBEPMP010000001">
    <property type="protein sequence ID" value="MET3727533.1"/>
    <property type="molecule type" value="Genomic_DNA"/>
</dbReference>
<dbReference type="Pfam" id="PF06831">
    <property type="entry name" value="H2TH"/>
    <property type="match status" value="1"/>
</dbReference>
<evidence type="ECO:0000256" key="15">
    <source>
        <dbReference type="HAMAP-Rule" id="MF_00103"/>
    </source>
</evidence>
<dbReference type="CDD" id="cd08966">
    <property type="entry name" value="EcFpg-like_N"/>
    <property type="match status" value="1"/>
</dbReference>
<comment type="caution">
    <text evidence="18">The sequence shown here is derived from an EMBL/GenBank/DDBJ whole genome shotgun (WGS) entry which is preliminary data.</text>
</comment>
<feature type="binding site" evidence="15">
    <location>
        <position position="93"/>
    </location>
    <ligand>
        <name>DNA</name>
        <dbReference type="ChEBI" id="CHEBI:16991"/>
    </ligand>
</feature>
<evidence type="ECO:0000256" key="2">
    <source>
        <dbReference type="ARBA" id="ARBA00009409"/>
    </source>
</evidence>
<evidence type="ECO:0000256" key="6">
    <source>
        <dbReference type="ARBA" id="ARBA00022771"/>
    </source>
</evidence>
<dbReference type="PROSITE" id="PS51068">
    <property type="entry name" value="FPG_CAT"/>
    <property type="match status" value="1"/>
</dbReference>